<dbReference type="EMBL" id="RDQH01000331">
    <property type="protein sequence ID" value="RXH99515.1"/>
    <property type="molecule type" value="Genomic_DNA"/>
</dbReference>
<evidence type="ECO:0000313" key="2">
    <source>
        <dbReference type="EMBL" id="RXH99515.1"/>
    </source>
</evidence>
<sequence>FLYAVRGFPLFFAPPYCAITRWRSSRGSFELRKSVFGSNPDPKIHIGVKNGGGFWVRIDERVLDGFDQYGGSRESDGGSGFPVKSLGNRNSGPLDFRSKSYVKSNEKFNPKLISKRSCSNEVASRSEFN</sequence>
<feature type="non-terminal residue" evidence="2">
    <location>
        <position position="1"/>
    </location>
</feature>
<comment type="caution">
    <text evidence="2">The sequence shown here is derived from an EMBL/GenBank/DDBJ whole genome shotgun (WGS) entry which is preliminary data.</text>
</comment>
<accession>A0A498JWF4</accession>
<evidence type="ECO:0000313" key="3">
    <source>
        <dbReference type="Proteomes" id="UP000290289"/>
    </source>
</evidence>
<evidence type="ECO:0000256" key="1">
    <source>
        <dbReference type="SAM" id="MobiDB-lite"/>
    </source>
</evidence>
<name>A0A498JWF4_MALDO</name>
<dbReference type="AlphaFoldDB" id="A0A498JWF4"/>
<organism evidence="2 3">
    <name type="scientific">Malus domestica</name>
    <name type="common">Apple</name>
    <name type="synonym">Pyrus malus</name>
    <dbReference type="NCBI Taxonomy" id="3750"/>
    <lineage>
        <taxon>Eukaryota</taxon>
        <taxon>Viridiplantae</taxon>
        <taxon>Streptophyta</taxon>
        <taxon>Embryophyta</taxon>
        <taxon>Tracheophyta</taxon>
        <taxon>Spermatophyta</taxon>
        <taxon>Magnoliopsida</taxon>
        <taxon>eudicotyledons</taxon>
        <taxon>Gunneridae</taxon>
        <taxon>Pentapetalae</taxon>
        <taxon>rosids</taxon>
        <taxon>fabids</taxon>
        <taxon>Rosales</taxon>
        <taxon>Rosaceae</taxon>
        <taxon>Amygdaloideae</taxon>
        <taxon>Maleae</taxon>
        <taxon>Malus</taxon>
    </lineage>
</organism>
<proteinExistence type="predicted"/>
<reference evidence="2 3" key="1">
    <citation type="submission" date="2018-10" db="EMBL/GenBank/DDBJ databases">
        <title>A high-quality apple genome assembly.</title>
        <authorList>
            <person name="Hu J."/>
        </authorList>
    </citation>
    <scope>NUCLEOTIDE SEQUENCE [LARGE SCALE GENOMIC DNA]</scope>
    <source>
        <strain evidence="3">cv. HFTH1</strain>
        <tissue evidence="2">Young leaf</tissue>
    </source>
</reference>
<gene>
    <name evidence="2" type="ORF">DVH24_011840</name>
</gene>
<feature type="region of interest" description="Disordered" evidence="1">
    <location>
        <begin position="69"/>
        <end position="92"/>
    </location>
</feature>
<keyword evidence="3" id="KW-1185">Reference proteome</keyword>
<protein>
    <submittedName>
        <fullName evidence="2">Uncharacterized protein</fullName>
    </submittedName>
</protein>
<dbReference type="Proteomes" id="UP000290289">
    <property type="component" value="Chromosome 5"/>
</dbReference>